<name>A0A928ZWN8_LEPEC</name>
<dbReference type="Proteomes" id="UP000615026">
    <property type="component" value="Unassembled WGS sequence"/>
</dbReference>
<dbReference type="GO" id="GO:0005198">
    <property type="term" value="F:structural molecule activity"/>
    <property type="evidence" value="ECO:0007669"/>
    <property type="project" value="InterPro"/>
</dbReference>
<accession>A0A928ZWN8</accession>
<dbReference type="AlphaFoldDB" id="A0A928ZWN8"/>
<evidence type="ECO:0000313" key="2">
    <source>
        <dbReference type="Proteomes" id="UP000615026"/>
    </source>
</evidence>
<proteinExistence type="predicted"/>
<sequence>MPNVDFPSELLLANRFYFELSLKFKGGNETVDAVFLECQKFQKDQKIIEIVEVAKAQWAKAKLGQLVTTKIPGRSTVENLVLKRGLTDSVALWQWFTDIESGKWDSDHVSAGSLNMFDQAGTVKAKFDFTGAWPTRYSTSDANAQSSEIAIEELELAVDGFTRSQ</sequence>
<evidence type="ECO:0000313" key="1">
    <source>
        <dbReference type="EMBL" id="MBE9068775.1"/>
    </source>
</evidence>
<keyword evidence="2" id="KW-1185">Reference proteome</keyword>
<reference evidence="1" key="1">
    <citation type="submission" date="2020-10" db="EMBL/GenBank/DDBJ databases">
        <authorList>
            <person name="Castelo-Branco R."/>
            <person name="Eusebio N."/>
            <person name="Adriana R."/>
            <person name="Vieira A."/>
            <person name="Brugerolle De Fraissinette N."/>
            <person name="Rezende De Castro R."/>
            <person name="Schneider M.P."/>
            <person name="Vasconcelos V."/>
            <person name="Leao P.N."/>
        </authorList>
    </citation>
    <scope>NUCLEOTIDE SEQUENCE</scope>
    <source>
        <strain evidence="1">LEGE 11479</strain>
    </source>
</reference>
<dbReference type="PANTHER" id="PTHR38009:SF1">
    <property type="entry name" value="CONSERVED HYPOTHETICAL PHAGE TAIL PROTEIN"/>
    <property type="match status" value="1"/>
</dbReference>
<dbReference type="NCBIfam" id="TIGR02241">
    <property type="entry name" value="conserved hypothetical phage tail region protein"/>
    <property type="match status" value="1"/>
</dbReference>
<dbReference type="Pfam" id="PF06841">
    <property type="entry name" value="Phage_T4_gp19"/>
    <property type="match status" value="1"/>
</dbReference>
<gene>
    <name evidence="1" type="ORF">IQ260_19195</name>
</gene>
<dbReference type="PANTHER" id="PTHR38009">
    <property type="entry name" value="CONSERVED HYPOTHETICAL PHAGE TAIL PROTEIN"/>
    <property type="match status" value="1"/>
</dbReference>
<protein>
    <submittedName>
        <fullName evidence="1">Phage tail protein</fullName>
    </submittedName>
</protein>
<dbReference type="InterPro" id="IPR011747">
    <property type="entry name" value="CHP02241"/>
</dbReference>
<organism evidence="1 2">
    <name type="scientific">Leptolyngbya cf. ectocarpi LEGE 11479</name>
    <dbReference type="NCBI Taxonomy" id="1828722"/>
    <lineage>
        <taxon>Bacteria</taxon>
        <taxon>Bacillati</taxon>
        <taxon>Cyanobacteriota</taxon>
        <taxon>Cyanophyceae</taxon>
        <taxon>Leptolyngbyales</taxon>
        <taxon>Leptolyngbyaceae</taxon>
        <taxon>Leptolyngbya group</taxon>
        <taxon>Leptolyngbya</taxon>
    </lineage>
</organism>
<dbReference type="EMBL" id="JADEXP010000200">
    <property type="protein sequence ID" value="MBE9068775.1"/>
    <property type="molecule type" value="Genomic_DNA"/>
</dbReference>
<dbReference type="RefSeq" id="WP_193994709.1">
    <property type="nucleotide sequence ID" value="NZ_JADEXP010000200.1"/>
</dbReference>
<dbReference type="InterPro" id="IPR010667">
    <property type="entry name" value="Phage_T4_Gp19"/>
</dbReference>
<comment type="caution">
    <text evidence="1">The sequence shown here is derived from an EMBL/GenBank/DDBJ whole genome shotgun (WGS) entry which is preliminary data.</text>
</comment>